<feature type="compositionally biased region" description="Pro residues" evidence="1">
    <location>
        <begin position="35"/>
        <end position="52"/>
    </location>
</feature>
<dbReference type="EMBL" id="JAFFGZ010000001">
    <property type="protein sequence ID" value="KAK4649040.1"/>
    <property type="molecule type" value="Genomic_DNA"/>
</dbReference>
<dbReference type="GeneID" id="87894300"/>
<keyword evidence="3" id="KW-1185">Reference proteome</keyword>
<feature type="region of interest" description="Disordered" evidence="1">
    <location>
        <begin position="27"/>
        <end position="57"/>
    </location>
</feature>
<evidence type="ECO:0000256" key="1">
    <source>
        <dbReference type="SAM" id="MobiDB-lite"/>
    </source>
</evidence>
<organism evidence="2 3">
    <name type="scientific">Podospora bellae-mahoneyi</name>
    <dbReference type="NCBI Taxonomy" id="2093777"/>
    <lineage>
        <taxon>Eukaryota</taxon>
        <taxon>Fungi</taxon>
        <taxon>Dikarya</taxon>
        <taxon>Ascomycota</taxon>
        <taxon>Pezizomycotina</taxon>
        <taxon>Sordariomycetes</taxon>
        <taxon>Sordariomycetidae</taxon>
        <taxon>Sordariales</taxon>
        <taxon>Podosporaceae</taxon>
        <taxon>Podospora</taxon>
    </lineage>
</organism>
<comment type="caution">
    <text evidence="2">The sequence shown here is derived from an EMBL/GenBank/DDBJ whole genome shotgun (WGS) entry which is preliminary data.</text>
</comment>
<protein>
    <submittedName>
        <fullName evidence="2">Uncharacterized protein</fullName>
    </submittedName>
</protein>
<proteinExistence type="predicted"/>
<feature type="region of interest" description="Disordered" evidence="1">
    <location>
        <begin position="248"/>
        <end position="280"/>
    </location>
</feature>
<dbReference type="Proteomes" id="UP001322138">
    <property type="component" value="Unassembled WGS sequence"/>
</dbReference>
<evidence type="ECO:0000313" key="2">
    <source>
        <dbReference type="EMBL" id="KAK4649040.1"/>
    </source>
</evidence>
<evidence type="ECO:0000313" key="3">
    <source>
        <dbReference type="Proteomes" id="UP001322138"/>
    </source>
</evidence>
<dbReference type="RefSeq" id="XP_062738015.1">
    <property type="nucleotide sequence ID" value="XM_062874818.1"/>
</dbReference>
<feature type="compositionally biased region" description="Basic and acidic residues" evidence="1">
    <location>
        <begin position="265"/>
        <end position="280"/>
    </location>
</feature>
<sequence length="280" mass="31553">MAQCLCRGEDRRPGPNGRCVGCSERINPATRPEWSPLPPVPQQQPLPPPDPLQWPFLQQQPLAPDPLQWQLLQQPPLPPPLPLQWPFLQQQPPALVTKQWQLLQQQLVPQVPLQRQLLQQQPLPPDPPQDKMAKAMGKAKAYEKAVADKICPCSLPEIECKVKLPLRCTGVIVAQGRTNQVCSYRPCIDACCRRRPRKPKLASAEKPRVLHPCHCLEVIKRGEKCYAEGRCEQISDRSGWCCPACGPKKPGRNSADCAAKRSSKKLSDRRQIWRPEGSEQ</sequence>
<name>A0ABR0G007_9PEZI</name>
<gene>
    <name evidence="2" type="ORF">QC761_115460</name>
</gene>
<accession>A0ABR0G007</accession>
<reference evidence="2 3" key="1">
    <citation type="journal article" date="2023" name="bioRxiv">
        <title>High-quality genome assemblies of four members of thePodospora anserinaspecies complex.</title>
        <authorList>
            <person name="Ament-Velasquez S.L."/>
            <person name="Vogan A.A."/>
            <person name="Wallerman O."/>
            <person name="Hartmann F."/>
            <person name="Gautier V."/>
            <person name="Silar P."/>
            <person name="Giraud T."/>
            <person name="Johannesson H."/>
        </authorList>
    </citation>
    <scope>NUCLEOTIDE SEQUENCE [LARGE SCALE GENOMIC DNA]</scope>
    <source>
        <strain evidence="2 3">CBS 112042</strain>
    </source>
</reference>